<comment type="caution">
    <text evidence="1">The sequence shown here is derived from an EMBL/GenBank/DDBJ whole genome shotgun (WGS) entry which is preliminary data.</text>
</comment>
<organism evidence="1 2">
    <name type="scientific">Seiridium cardinale</name>
    <dbReference type="NCBI Taxonomy" id="138064"/>
    <lineage>
        <taxon>Eukaryota</taxon>
        <taxon>Fungi</taxon>
        <taxon>Dikarya</taxon>
        <taxon>Ascomycota</taxon>
        <taxon>Pezizomycotina</taxon>
        <taxon>Sordariomycetes</taxon>
        <taxon>Xylariomycetidae</taxon>
        <taxon>Amphisphaeriales</taxon>
        <taxon>Sporocadaceae</taxon>
        <taxon>Seiridium</taxon>
    </lineage>
</organism>
<dbReference type="EMBL" id="JARVKM010000015">
    <property type="protein sequence ID" value="KAK9778525.1"/>
    <property type="molecule type" value="Genomic_DNA"/>
</dbReference>
<protein>
    <submittedName>
        <fullName evidence="1">Heterokaryon incompatibility (HET) domain-containing</fullName>
    </submittedName>
</protein>
<reference evidence="1 2" key="1">
    <citation type="submission" date="2024-02" db="EMBL/GenBank/DDBJ databases">
        <title>First draft genome assembly of two strains of Seiridium cardinale.</title>
        <authorList>
            <person name="Emiliani G."/>
            <person name="Scali E."/>
        </authorList>
    </citation>
    <scope>NUCLEOTIDE SEQUENCE [LARGE SCALE GENOMIC DNA]</scope>
    <source>
        <strain evidence="1 2">BM-138-000479</strain>
    </source>
</reference>
<accession>A0ABR2XYA2</accession>
<dbReference type="Proteomes" id="UP001465668">
    <property type="component" value="Unassembled WGS sequence"/>
</dbReference>
<evidence type="ECO:0000313" key="2">
    <source>
        <dbReference type="Proteomes" id="UP001465668"/>
    </source>
</evidence>
<name>A0ABR2XYA2_9PEZI</name>
<keyword evidence="2" id="KW-1185">Reference proteome</keyword>
<evidence type="ECO:0000313" key="1">
    <source>
        <dbReference type="EMBL" id="KAK9778525.1"/>
    </source>
</evidence>
<proteinExistence type="predicted"/>
<gene>
    <name evidence="1" type="ORF">SCAR479_04547</name>
</gene>
<sequence length="157" mass="17220">MASRSSDEAERAAAIASLESTQALLRETFASGNVPVDEEIRAGTQIADVLVSSCDQLQHQPFIHDAIHHLETVLRRAPYVSGKYPMYLTSLSKARTSEYMMTGSSYALDLAVESGRQALELAVENDLQSLDFEAQRDIVSSLGLALPRRHALSEKLD</sequence>